<evidence type="ECO:0000256" key="7">
    <source>
        <dbReference type="ARBA" id="ARBA00022727"/>
    </source>
</evidence>
<dbReference type="Gene3D" id="3.30.572.10">
    <property type="entry name" value="Thymidylate synthase/dCMP hydroxymethylase domain"/>
    <property type="match status" value="1"/>
</dbReference>
<evidence type="ECO:0000259" key="9">
    <source>
        <dbReference type="Pfam" id="PF00303"/>
    </source>
</evidence>
<dbReference type="InterPro" id="IPR020940">
    <property type="entry name" value="Thymidylate_synthase_AS"/>
</dbReference>
<feature type="domain" description="Thymidylate synthase/dCMP hydroxymethylase" evidence="9">
    <location>
        <begin position="12"/>
        <end position="228"/>
    </location>
</feature>
<keyword evidence="6" id="KW-0808">Transferase</keyword>
<evidence type="ECO:0000313" key="11">
    <source>
        <dbReference type="Proteomes" id="UP001430953"/>
    </source>
</evidence>
<evidence type="ECO:0000256" key="3">
    <source>
        <dbReference type="ARBA" id="ARBA00011947"/>
    </source>
</evidence>
<evidence type="ECO:0000256" key="2">
    <source>
        <dbReference type="ARBA" id="ARBA00009972"/>
    </source>
</evidence>
<dbReference type="GO" id="GO:0006231">
    <property type="term" value="P:dTMP biosynthetic process"/>
    <property type="evidence" value="ECO:0007669"/>
    <property type="project" value="InterPro"/>
</dbReference>
<evidence type="ECO:0000256" key="5">
    <source>
        <dbReference type="ARBA" id="ARBA00022603"/>
    </source>
</evidence>
<comment type="caution">
    <text evidence="10">The sequence shown here is derived from an EMBL/GenBank/DDBJ whole genome shotgun (WGS) entry which is preliminary data.</text>
</comment>
<dbReference type="AlphaFoldDB" id="A0AAW2EPV4"/>
<feature type="domain" description="Thymidylate synthase/dCMP hydroxymethylase" evidence="9">
    <location>
        <begin position="252"/>
        <end position="324"/>
    </location>
</feature>
<dbReference type="CDD" id="cd00351">
    <property type="entry name" value="TS_Pyrimidine_HMase"/>
    <property type="match status" value="1"/>
</dbReference>
<dbReference type="Proteomes" id="UP001430953">
    <property type="component" value="Unassembled WGS sequence"/>
</dbReference>
<keyword evidence="7" id="KW-0545">Nucleotide biosynthesis</keyword>
<dbReference type="InterPro" id="IPR023451">
    <property type="entry name" value="Thymidate_synth/dCMP_Mease_dom"/>
</dbReference>
<dbReference type="Pfam" id="PF00303">
    <property type="entry name" value="Thymidylat_synt"/>
    <property type="match status" value="2"/>
</dbReference>
<name>A0AAW2EPV4_9HYME</name>
<dbReference type="PROSITE" id="PS00091">
    <property type="entry name" value="THYMIDYLATE_SYNTHASE"/>
    <property type="match status" value="1"/>
</dbReference>
<evidence type="ECO:0000256" key="8">
    <source>
        <dbReference type="PROSITE-ProRule" id="PRU10016"/>
    </source>
</evidence>
<sequence length="324" mass="37660">MNEKASEEHEERQYLRLIEKIIKTGAEKGNRTGVNTYSIFGTQMRFSLRDGVFPLLTTKKVFWRAVVEELLWFIKGSTNSKELSDKGVHIWDENGSRAFLDSCGLVDREEGDLGPVYGFQWRHFGAEYKDMHTNYSGQGIDQLKEVIHKVRHSTDDRRIIMSAWNPVDIPKMALPPCHAFVQFYVNNGELSAQLYQRSADMGLGVPFNIASYSLLTYMIAHVAGLKVRIEDTLARHTQRFQTIFLILLYIIFYFQPAEFVHTMGDCHVYVNHISALEEQIKREPREFPKLKIVREVKDIDDFTAEDFELINYKPYPKIYMKMAV</sequence>
<dbReference type="HAMAP" id="MF_00008">
    <property type="entry name" value="Thymidy_synth_bact"/>
    <property type="match status" value="1"/>
</dbReference>
<organism evidence="10 11">
    <name type="scientific">Cardiocondyla obscurior</name>
    <dbReference type="NCBI Taxonomy" id="286306"/>
    <lineage>
        <taxon>Eukaryota</taxon>
        <taxon>Metazoa</taxon>
        <taxon>Ecdysozoa</taxon>
        <taxon>Arthropoda</taxon>
        <taxon>Hexapoda</taxon>
        <taxon>Insecta</taxon>
        <taxon>Pterygota</taxon>
        <taxon>Neoptera</taxon>
        <taxon>Endopterygota</taxon>
        <taxon>Hymenoptera</taxon>
        <taxon>Apocrita</taxon>
        <taxon>Aculeata</taxon>
        <taxon>Formicoidea</taxon>
        <taxon>Formicidae</taxon>
        <taxon>Myrmicinae</taxon>
        <taxon>Cardiocondyla</taxon>
    </lineage>
</organism>
<dbReference type="SUPFAM" id="SSF55831">
    <property type="entry name" value="Thymidylate synthase/dCMP hydroxymethylase"/>
    <property type="match status" value="1"/>
</dbReference>
<dbReference type="EC" id="2.1.1.45" evidence="3"/>
<dbReference type="GO" id="GO:0005829">
    <property type="term" value="C:cytosol"/>
    <property type="evidence" value="ECO:0007669"/>
    <property type="project" value="TreeGrafter"/>
</dbReference>
<dbReference type="NCBIfam" id="TIGR03284">
    <property type="entry name" value="thym_sym"/>
    <property type="match status" value="1"/>
</dbReference>
<dbReference type="PANTHER" id="PTHR11548">
    <property type="entry name" value="THYMIDYLATE SYNTHASE 1"/>
    <property type="match status" value="1"/>
</dbReference>
<dbReference type="GO" id="GO:0004799">
    <property type="term" value="F:thymidylate synthase activity"/>
    <property type="evidence" value="ECO:0007669"/>
    <property type="project" value="UniProtKB-EC"/>
</dbReference>
<evidence type="ECO:0000256" key="6">
    <source>
        <dbReference type="ARBA" id="ARBA00022679"/>
    </source>
</evidence>
<keyword evidence="5" id="KW-0489">Methyltransferase</keyword>
<evidence type="ECO:0000256" key="1">
    <source>
        <dbReference type="ARBA" id="ARBA00004992"/>
    </source>
</evidence>
<dbReference type="EMBL" id="JADYXP020000019">
    <property type="protein sequence ID" value="KAL0105167.1"/>
    <property type="molecule type" value="Genomic_DNA"/>
</dbReference>
<dbReference type="PANTHER" id="PTHR11548:SF2">
    <property type="entry name" value="THYMIDYLATE SYNTHASE"/>
    <property type="match status" value="1"/>
</dbReference>
<gene>
    <name evidence="10" type="ORF">PUN28_016663</name>
</gene>
<protein>
    <recommendedName>
        <fullName evidence="4">Thymidylate synthase</fullName>
        <ecNumber evidence="3">2.1.1.45</ecNumber>
    </recommendedName>
</protein>
<dbReference type="GO" id="GO:0005739">
    <property type="term" value="C:mitochondrion"/>
    <property type="evidence" value="ECO:0007669"/>
    <property type="project" value="TreeGrafter"/>
</dbReference>
<proteinExistence type="inferred from homology"/>
<reference evidence="10 11" key="1">
    <citation type="submission" date="2023-03" db="EMBL/GenBank/DDBJ databases">
        <title>High recombination rates correlate with genetic variation in Cardiocondyla obscurior ants.</title>
        <authorList>
            <person name="Errbii M."/>
        </authorList>
    </citation>
    <scope>NUCLEOTIDE SEQUENCE [LARGE SCALE GENOMIC DNA]</scope>
    <source>
        <strain evidence="10">Alpha-2009</strain>
        <tissue evidence="10">Whole body</tissue>
    </source>
</reference>
<dbReference type="InterPro" id="IPR000398">
    <property type="entry name" value="Thymidylate_synthase"/>
</dbReference>
<feature type="active site" evidence="8">
    <location>
        <position position="177"/>
    </location>
</feature>
<comment type="pathway">
    <text evidence="1">Pyrimidine metabolism; dTTP biosynthesis.</text>
</comment>
<evidence type="ECO:0000256" key="4">
    <source>
        <dbReference type="ARBA" id="ARBA00015931"/>
    </source>
</evidence>
<dbReference type="InterPro" id="IPR036926">
    <property type="entry name" value="Thymidate_synth/dCMP_Mease_sf"/>
</dbReference>
<comment type="similarity">
    <text evidence="2">Belongs to the thymidylate synthase family.</text>
</comment>
<accession>A0AAW2EPV4</accession>
<dbReference type="PRINTS" id="PR00108">
    <property type="entry name" value="THYMDSNTHASE"/>
</dbReference>
<dbReference type="FunFam" id="3.30.572.10:FF:000008">
    <property type="entry name" value="thymidylate synthase isoform X2"/>
    <property type="match status" value="1"/>
</dbReference>
<keyword evidence="11" id="KW-1185">Reference proteome</keyword>
<dbReference type="InterPro" id="IPR045097">
    <property type="entry name" value="Thymidate_synth/dCMP_Mease"/>
</dbReference>
<evidence type="ECO:0000313" key="10">
    <source>
        <dbReference type="EMBL" id="KAL0105167.1"/>
    </source>
</evidence>
<dbReference type="GO" id="GO:0032259">
    <property type="term" value="P:methylation"/>
    <property type="evidence" value="ECO:0007669"/>
    <property type="project" value="UniProtKB-KW"/>
</dbReference>